<comment type="subcellular location">
    <subcellularLocation>
        <location evidence="1">Cell membrane</location>
    </subcellularLocation>
</comment>
<evidence type="ECO:0000256" key="1">
    <source>
        <dbReference type="ARBA" id="ARBA00004236"/>
    </source>
</evidence>
<dbReference type="GO" id="GO:0007339">
    <property type="term" value="P:binding of sperm to zona pellucida"/>
    <property type="evidence" value="ECO:0007669"/>
    <property type="project" value="TreeGrafter"/>
</dbReference>
<keyword evidence="3" id="KW-0472">Membrane</keyword>
<dbReference type="InterPro" id="IPR051148">
    <property type="entry name" value="Zona_Pellucida_Domain_gp"/>
</dbReference>
<protein>
    <recommendedName>
        <fullName evidence="5">ZP-C domain-containing protein</fullName>
    </recommendedName>
</protein>
<dbReference type="EMBL" id="JAINUG010000015">
    <property type="protein sequence ID" value="KAJ8413685.1"/>
    <property type="molecule type" value="Genomic_DNA"/>
</dbReference>
<comment type="caution">
    <text evidence="6">The sequence shown here is derived from an EMBL/GenBank/DDBJ whole genome shotgun (WGS) entry which is preliminary data.</text>
</comment>
<proteinExistence type="predicted"/>
<dbReference type="GO" id="GO:0035805">
    <property type="term" value="C:egg coat"/>
    <property type="evidence" value="ECO:0007669"/>
    <property type="project" value="TreeGrafter"/>
</dbReference>
<organism evidence="6 7">
    <name type="scientific">Aldrovandia affinis</name>
    <dbReference type="NCBI Taxonomy" id="143900"/>
    <lineage>
        <taxon>Eukaryota</taxon>
        <taxon>Metazoa</taxon>
        <taxon>Chordata</taxon>
        <taxon>Craniata</taxon>
        <taxon>Vertebrata</taxon>
        <taxon>Euteleostomi</taxon>
        <taxon>Actinopterygii</taxon>
        <taxon>Neopterygii</taxon>
        <taxon>Teleostei</taxon>
        <taxon>Notacanthiformes</taxon>
        <taxon>Halosauridae</taxon>
        <taxon>Aldrovandia</taxon>
    </lineage>
</organism>
<feature type="region of interest" description="Disordered" evidence="4">
    <location>
        <begin position="197"/>
        <end position="217"/>
    </location>
</feature>
<feature type="domain" description="ZP-C" evidence="5">
    <location>
        <begin position="124"/>
        <end position="186"/>
    </location>
</feature>
<dbReference type="GO" id="GO:0032190">
    <property type="term" value="F:acrosin binding"/>
    <property type="evidence" value="ECO:0007669"/>
    <property type="project" value="TreeGrafter"/>
</dbReference>
<gene>
    <name evidence="6" type="ORF">AAFF_G00081920</name>
</gene>
<evidence type="ECO:0000256" key="4">
    <source>
        <dbReference type="SAM" id="MobiDB-lite"/>
    </source>
</evidence>
<dbReference type="InterPro" id="IPR042235">
    <property type="entry name" value="ZP-C_dom"/>
</dbReference>
<dbReference type="PANTHER" id="PTHR23343">
    <property type="entry name" value="ZONA PELLUCIDA SPERM-BINDING PROTEIN"/>
    <property type="match status" value="1"/>
</dbReference>
<dbReference type="Proteomes" id="UP001221898">
    <property type="component" value="Unassembled WGS sequence"/>
</dbReference>
<dbReference type="PANTHER" id="PTHR23343:SF31">
    <property type="entry name" value="ZONA PELLUCIDA SPERM-BINDING PROTEIN 4"/>
    <property type="match status" value="1"/>
</dbReference>
<accession>A0AAD7WYI8</accession>
<dbReference type="Pfam" id="PF00100">
    <property type="entry name" value="Zona_pellucida"/>
    <property type="match status" value="1"/>
</dbReference>
<keyword evidence="2" id="KW-1003">Cell membrane</keyword>
<reference evidence="6" key="1">
    <citation type="journal article" date="2023" name="Science">
        <title>Genome structures resolve the early diversification of teleost fishes.</title>
        <authorList>
            <person name="Parey E."/>
            <person name="Louis A."/>
            <person name="Montfort J."/>
            <person name="Bouchez O."/>
            <person name="Roques C."/>
            <person name="Iampietro C."/>
            <person name="Lluch J."/>
            <person name="Castinel A."/>
            <person name="Donnadieu C."/>
            <person name="Desvignes T."/>
            <person name="Floi Bucao C."/>
            <person name="Jouanno E."/>
            <person name="Wen M."/>
            <person name="Mejri S."/>
            <person name="Dirks R."/>
            <person name="Jansen H."/>
            <person name="Henkel C."/>
            <person name="Chen W.J."/>
            <person name="Zahm M."/>
            <person name="Cabau C."/>
            <person name="Klopp C."/>
            <person name="Thompson A.W."/>
            <person name="Robinson-Rechavi M."/>
            <person name="Braasch I."/>
            <person name="Lecointre G."/>
            <person name="Bobe J."/>
            <person name="Postlethwait J.H."/>
            <person name="Berthelot C."/>
            <person name="Roest Crollius H."/>
            <person name="Guiguen Y."/>
        </authorList>
    </citation>
    <scope>NUCLEOTIDE SEQUENCE</scope>
    <source>
        <strain evidence="6">NC1722</strain>
    </source>
</reference>
<sequence>MYAPVRGGGVSRSATEAGLRSSECAVEQRPWTTGPCGARLACRQVVVPSGVPAGVRWDRVSGGGAPGVVRDLHWRCALGVAGARGPVPTRLHCECSVSRGCGAPETVSHVFWGCPFGEFWANVYSSDAADYPVTKVLQDPVYVEVCILERTDPNIVILLEHCWATSTSSPLSLPQWSLLVDGETCLECQERSSLMNRRLSDSDNEGEGTPEAGEQDSLHFSSFDVNGVVRMTHPLLFRETCYWSAVQQGTCCSF</sequence>
<evidence type="ECO:0000259" key="5">
    <source>
        <dbReference type="Pfam" id="PF00100"/>
    </source>
</evidence>
<evidence type="ECO:0000256" key="3">
    <source>
        <dbReference type="ARBA" id="ARBA00023136"/>
    </source>
</evidence>
<dbReference type="InterPro" id="IPR055355">
    <property type="entry name" value="ZP-C"/>
</dbReference>
<name>A0AAD7WYI8_9TELE</name>
<dbReference type="AlphaFoldDB" id="A0AAD7WYI8"/>
<evidence type="ECO:0000313" key="7">
    <source>
        <dbReference type="Proteomes" id="UP001221898"/>
    </source>
</evidence>
<evidence type="ECO:0000256" key="2">
    <source>
        <dbReference type="ARBA" id="ARBA00022475"/>
    </source>
</evidence>
<dbReference type="GO" id="GO:0005886">
    <property type="term" value="C:plasma membrane"/>
    <property type="evidence" value="ECO:0007669"/>
    <property type="project" value="UniProtKB-SubCell"/>
</dbReference>
<dbReference type="GO" id="GO:0060468">
    <property type="term" value="P:prevention of polyspermy"/>
    <property type="evidence" value="ECO:0007669"/>
    <property type="project" value="TreeGrafter"/>
</dbReference>
<keyword evidence="7" id="KW-1185">Reference proteome</keyword>
<dbReference type="GO" id="GO:0035804">
    <property type="term" value="F:structural constituent of egg coat"/>
    <property type="evidence" value="ECO:0007669"/>
    <property type="project" value="TreeGrafter"/>
</dbReference>
<evidence type="ECO:0000313" key="6">
    <source>
        <dbReference type="EMBL" id="KAJ8413685.1"/>
    </source>
</evidence>
<dbReference type="Gene3D" id="2.60.40.4100">
    <property type="entry name" value="Zona pellucida, ZP-C domain"/>
    <property type="match status" value="1"/>
</dbReference>